<dbReference type="RefSeq" id="WP_229705688.1">
    <property type="nucleotide sequence ID" value="NZ_BMNB01000003.1"/>
</dbReference>
<evidence type="ECO:0000313" key="1">
    <source>
        <dbReference type="EMBL" id="GGM27107.1"/>
    </source>
</evidence>
<organism evidence="1 2">
    <name type="scientific">Micromonospora sonchi</name>
    <dbReference type="NCBI Taxonomy" id="1763543"/>
    <lineage>
        <taxon>Bacteria</taxon>
        <taxon>Bacillati</taxon>
        <taxon>Actinomycetota</taxon>
        <taxon>Actinomycetes</taxon>
        <taxon>Micromonosporales</taxon>
        <taxon>Micromonosporaceae</taxon>
        <taxon>Micromonospora</taxon>
    </lineage>
</organism>
<reference evidence="1" key="1">
    <citation type="journal article" date="2014" name="Int. J. Syst. Evol. Microbiol.">
        <title>Complete genome sequence of Corynebacterium casei LMG S-19264T (=DSM 44701T), isolated from a smear-ripened cheese.</title>
        <authorList>
            <consortium name="US DOE Joint Genome Institute (JGI-PGF)"/>
            <person name="Walter F."/>
            <person name="Albersmeier A."/>
            <person name="Kalinowski J."/>
            <person name="Ruckert C."/>
        </authorList>
    </citation>
    <scope>NUCLEOTIDE SEQUENCE</scope>
    <source>
        <strain evidence="1">CGMCC 4.7312</strain>
    </source>
</reference>
<gene>
    <name evidence="1" type="ORF">GCM10011608_09870</name>
</gene>
<dbReference type="Pfam" id="PF23140">
    <property type="entry name" value="Gp80"/>
    <property type="match status" value="1"/>
</dbReference>
<dbReference type="EMBL" id="BMNB01000003">
    <property type="protein sequence ID" value="GGM27107.1"/>
    <property type="molecule type" value="Genomic_DNA"/>
</dbReference>
<protein>
    <submittedName>
        <fullName evidence="1">Uncharacterized protein</fullName>
    </submittedName>
</protein>
<accession>A0A917WTP1</accession>
<dbReference type="AlphaFoldDB" id="A0A917WTP1"/>
<reference evidence="1" key="2">
    <citation type="submission" date="2020-09" db="EMBL/GenBank/DDBJ databases">
        <authorList>
            <person name="Sun Q."/>
            <person name="Zhou Y."/>
        </authorList>
    </citation>
    <scope>NUCLEOTIDE SEQUENCE</scope>
    <source>
        <strain evidence="1">CGMCC 4.7312</strain>
    </source>
</reference>
<proteinExistence type="predicted"/>
<evidence type="ECO:0000313" key="2">
    <source>
        <dbReference type="Proteomes" id="UP000608890"/>
    </source>
</evidence>
<comment type="caution">
    <text evidence="1">The sequence shown here is derived from an EMBL/GenBank/DDBJ whole genome shotgun (WGS) entry which is preliminary data.</text>
</comment>
<name>A0A917WTP1_9ACTN</name>
<dbReference type="Proteomes" id="UP000608890">
    <property type="component" value="Unassembled WGS sequence"/>
</dbReference>
<keyword evidence="2" id="KW-1185">Reference proteome</keyword>
<dbReference type="InterPro" id="IPR056908">
    <property type="entry name" value="Gp80-like"/>
</dbReference>
<sequence>MASLAVAEANRLLDASLGTAGHVAPTPPMTLALITAAGDGVTPGTEVVGGSYERQPVTFGAASAGEASNSTPVVFAGMPAVTVVGVEVYDSADPPRRCWHGPLTAQRTVQNGDAVQFAVGQIVATIT</sequence>